<comment type="caution">
    <text evidence="1">The sequence shown here is derived from an EMBL/GenBank/DDBJ whole genome shotgun (WGS) entry which is preliminary data.</text>
</comment>
<accession>A0AAV8PVG6</accession>
<gene>
    <name evidence="1" type="ORF">OPV22_032458</name>
</gene>
<dbReference type="EMBL" id="JAQQAF010000009">
    <property type="protein sequence ID" value="KAJ8459532.1"/>
    <property type="molecule type" value="Genomic_DNA"/>
</dbReference>
<name>A0AAV8PVG6_ENSVE</name>
<dbReference type="AlphaFoldDB" id="A0AAV8PVG6"/>
<evidence type="ECO:0000313" key="1">
    <source>
        <dbReference type="EMBL" id="KAJ8459532.1"/>
    </source>
</evidence>
<protein>
    <submittedName>
        <fullName evidence="1">Uncharacterized protein</fullName>
    </submittedName>
</protein>
<dbReference type="Proteomes" id="UP001222027">
    <property type="component" value="Unassembled WGS sequence"/>
</dbReference>
<proteinExistence type="predicted"/>
<evidence type="ECO:0000313" key="2">
    <source>
        <dbReference type="Proteomes" id="UP001222027"/>
    </source>
</evidence>
<keyword evidence="2" id="KW-1185">Reference proteome</keyword>
<organism evidence="1 2">
    <name type="scientific">Ensete ventricosum</name>
    <name type="common">Abyssinian banana</name>
    <name type="synonym">Musa ensete</name>
    <dbReference type="NCBI Taxonomy" id="4639"/>
    <lineage>
        <taxon>Eukaryota</taxon>
        <taxon>Viridiplantae</taxon>
        <taxon>Streptophyta</taxon>
        <taxon>Embryophyta</taxon>
        <taxon>Tracheophyta</taxon>
        <taxon>Spermatophyta</taxon>
        <taxon>Magnoliopsida</taxon>
        <taxon>Liliopsida</taxon>
        <taxon>Zingiberales</taxon>
        <taxon>Musaceae</taxon>
        <taxon>Ensete</taxon>
    </lineage>
</organism>
<sequence>MSNIAIRPSINKSKSLASSETLAFECSTLAFPKQGSTATTGAREDKVYHGLGTCSKEAVDPNLALVETLSIVERQFIPLGLHEEGNGDLVNVYMETHSKWERVMSFTKKLDALGQLQYSQLQGLQSCSRFGCENLSGGFMSRSK</sequence>
<reference evidence="1 2" key="1">
    <citation type="submission" date="2022-12" db="EMBL/GenBank/DDBJ databases">
        <title>Chromosome-scale assembly of the Ensete ventricosum genome.</title>
        <authorList>
            <person name="Dussert Y."/>
            <person name="Stocks J."/>
            <person name="Wendawek A."/>
            <person name="Woldeyes F."/>
            <person name="Nichols R.A."/>
            <person name="Borrell J.S."/>
        </authorList>
    </citation>
    <scope>NUCLEOTIDE SEQUENCE [LARGE SCALE GENOMIC DNA]</scope>
    <source>
        <strain evidence="2">cv. Maze</strain>
        <tissue evidence="1">Seeds</tissue>
    </source>
</reference>